<evidence type="ECO:0000313" key="7">
    <source>
        <dbReference type="Proteomes" id="UP000615446"/>
    </source>
</evidence>
<evidence type="ECO:0000256" key="4">
    <source>
        <dbReference type="ARBA" id="ARBA00022840"/>
    </source>
</evidence>
<organism evidence="6 7">
    <name type="scientific">Rhizophagus clarus</name>
    <dbReference type="NCBI Taxonomy" id="94130"/>
    <lineage>
        <taxon>Eukaryota</taxon>
        <taxon>Fungi</taxon>
        <taxon>Fungi incertae sedis</taxon>
        <taxon>Mucoromycota</taxon>
        <taxon>Glomeromycotina</taxon>
        <taxon>Glomeromycetes</taxon>
        <taxon>Glomerales</taxon>
        <taxon>Glomeraceae</taxon>
        <taxon>Rhizophagus</taxon>
    </lineage>
</organism>
<evidence type="ECO:0000256" key="2">
    <source>
        <dbReference type="ARBA" id="ARBA00022741"/>
    </source>
</evidence>
<keyword evidence="1" id="KW-0808">Transferase</keyword>
<gene>
    <name evidence="6" type="ORF">RCL2_001867300</name>
</gene>
<dbReference type="GO" id="GO:0004674">
    <property type="term" value="F:protein serine/threonine kinase activity"/>
    <property type="evidence" value="ECO:0007669"/>
    <property type="project" value="TreeGrafter"/>
</dbReference>
<evidence type="ECO:0000259" key="5">
    <source>
        <dbReference type="PROSITE" id="PS50011"/>
    </source>
</evidence>
<feature type="domain" description="Protein kinase" evidence="5">
    <location>
        <begin position="139"/>
        <end position="404"/>
    </location>
</feature>
<dbReference type="SUPFAM" id="SSF56112">
    <property type="entry name" value="Protein kinase-like (PK-like)"/>
    <property type="match status" value="1"/>
</dbReference>
<dbReference type="OrthoDB" id="1668230at2759"/>
<dbReference type="AlphaFoldDB" id="A0A8H3LSW9"/>
<dbReference type="Proteomes" id="UP000615446">
    <property type="component" value="Unassembled WGS sequence"/>
</dbReference>
<dbReference type="InterPro" id="IPR000719">
    <property type="entry name" value="Prot_kinase_dom"/>
</dbReference>
<dbReference type="PANTHER" id="PTHR44329:SF288">
    <property type="entry name" value="MITOGEN-ACTIVATED PROTEIN KINASE KINASE KINASE 20"/>
    <property type="match status" value="1"/>
</dbReference>
<dbReference type="InterPro" id="IPR051681">
    <property type="entry name" value="Ser/Thr_Kinases-Pseudokinases"/>
</dbReference>
<dbReference type="PROSITE" id="PS50011">
    <property type="entry name" value="PROTEIN_KINASE_DOM"/>
    <property type="match status" value="1"/>
</dbReference>
<proteinExistence type="predicted"/>
<keyword evidence="4" id="KW-0067">ATP-binding</keyword>
<reference evidence="6" key="1">
    <citation type="submission" date="2019-10" db="EMBL/GenBank/DDBJ databases">
        <title>Conservation and host-specific expression of non-tandemly repeated heterogenous ribosome RNA gene in arbuscular mycorrhizal fungi.</title>
        <authorList>
            <person name="Maeda T."/>
            <person name="Kobayashi Y."/>
            <person name="Nakagawa T."/>
            <person name="Ezawa T."/>
            <person name="Yamaguchi K."/>
            <person name="Bino T."/>
            <person name="Nishimoto Y."/>
            <person name="Shigenobu S."/>
            <person name="Kawaguchi M."/>
        </authorList>
    </citation>
    <scope>NUCLEOTIDE SEQUENCE</scope>
    <source>
        <strain evidence="6">HR1</strain>
    </source>
</reference>
<dbReference type="InterPro" id="IPR001245">
    <property type="entry name" value="Ser-Thr/Tyr_kinase_cat_dom"/>
</dbReference>
<evidence type="ECO:0000256" key="3">
    <source>
        <dbReference type="ARBA" id="ARBA00022777"/>
    </source>
</evidence>
<name>A0A8H3LSW9_9GLOM</name>
<keyword evidence="2" id="KW-0547">Nucleotide-binding</keyword>
<dbReference type="GO" id="GO:0005524">
    <property type="term" value="F:ATP binding"/>
    <property type="evidence" value="ECO:0007669"/>
    <property type="project" value="UniProtKB-KW"/>
</dbReference>
<accession>A0A8H3LSW9</accession>
<evidence type="ECO:0000256" key="1">
    <source>
        <dbReference type="ARBA" id="ARBA00022679"/>
    </source>
</evidence>
<dbReference type="Pfam" id="PF07714">
    <property type="entry name" value="PK_Tyr_Ser-Thr"/>
    <property type="match status" value="1"/>
</dbReference>
<dbReference type="PRINTS" id="PR00109">
    <property type="entry name" value="TYRKINASE"/>
</dbReference>
<dbReference type="InterPro" id="IPR011009">
    <property type="entry name" value="Kinase-like_dom_sf"/>
</dbReference>
<evidence type="ECO:0000313" key="6">
    <source>
        <dbReference type="EMBL" id="GES91871.1"/>
    </source>
</evidence>
<dbReference type="EMBL" id="BLAL01000208">
    <property type="protein sequence ID" value="GES91871.1"/>
    <property type="molecule type" value="Genomic_DNA"/>
</dbReference>
<keyword evidence="3 6" id="KW-0418">Kinase</keyword>
<comment type="caution">
    <text evidence="6">The sequence shown here is derived from an EMBL/GenBank/DDBJ whole genome shotgun (WGS) entry which is preliminary data.</text>
</comment>
<dbReference type="PANTHER" id="PTHR44329">
    <property type="entry name" value="SERINE/THREONINE-PROTEIN KINASE TNNI3K-RELATED"/>
    <property type="match status" value="1"/>
</dbReference>
<protein>
    <submittedName>
        <fullName evidence="6">Kinase-like domain-containing protein</fullName>
    </submittedName>
</protein>
<dbReference type="Gene3D" id="1.10.510.10">
    <property type="entry name" value="Transferase(Phosphotransferase) domain 1"/>
    <property type="match status" value="1"/>
</dbReference>
<sequence>MISINRVSNLAISTYYEIFDLACLKSSNINEITKYNFYHLLSENKTLNEQEKEYCKQRFVRNMERNKERDKSGKPMTCEYCNSTRYSERYCVNCIRRFLKSKFRKWSSGDITIDKFIQKIQMQASVPPFILEWIPSDQFKDIKYLTKGGFSKIYCAKWKRGPIMDWDEEKRGFIYEGTVDVVLKSLNEFNKRFYDEVNNYFKIKSGNLVKYYGITKLPNSNNYVMVMNYYKEGTLRDYLKSHQSQINLKDKIYFIYRICFALYRIHSNNYIHRDLHSANILLLTNRCLISDLGLCGPAENKLADTMYGVLPYMAPELILNGQYSKASDIYSLGMLMWEIFAEYPPFYDHSQLYLKYKIISDIRPPMLSKIPDKFQHMIQKCWDKDVNKRPRIEEIYKTVNEEFINVYENIELIQEYENKCVTEFAEIPGLSHPIHYNRSTDGMSPTESLIINAFIINENLNTCYTSSSLRNISENSNEKVLYNVINKTSDGNYLSFSFLLSIHIIILKLLFLCQKFASIQS</sequence>